<dbReference type="InterPro" id="IPR035919">
    <property type="entry name" value="EAL_sf"/>
</dbReference>
<evidence type="ECO:0000313" key="6">
    <source>
        <dbReference type="Proteomes" id="UP000664344"/>
    </source>
</evidence>
<protein>
    <submittedName>
        <fullName evidence="5">EAL domain-containing protein</fullName>
    </submittedName>
</protein>
<dbReference type="PANTHER" id="PTHR44757">
    <property type="entry name" value="DIGUANYLATE CYCLASE DGCP"/>
    <property type="match status" value="1"/>
</dbReference>
<dbReference type="SUPFAM" id="SSF141868">
    <property type="entry name" value="EAL domain-like"/>
    <property type="match status" value="1"/>
</dbReference>
<keyword evidence="1" id="KW-0175">Coiled coil</keyword>
<evidence type="ECO:0000259" key="3">
    <source>
        <dbReference type="PROSITE" id="PS50883"/>
    </source>
</evidence>
<dbReference type="Gene3D" id="3.30.70.270">
    <property type="match status" value="1"/>
</dbReference>
<keyword evidence="2" id="KW-0812">Transmembrane</keyword>
<feature type="domain" description="GGDEF" evidence="4">
    <location>
        <begin position="288"/>
        <end position="422"/>
    </location>
</feature>
<dbReference type="EMBL" id="JAFKDB010000008">
    <property type="protein sequence ID" value="MBN7769645.1"/>
    <property type="molecule type" value="Genomic_DNA"/>
</dbReference>
<dbReference type="SUPFAM" id="SSF55073">
    <property type="entry name" value="Nucleotide cyclase"/>
    <property type="match status" value="1"/>
</dbReference>
<sequence>MSQKQRMQNAFEVENHLGYRILRWVLIVALLSGVLVSTVQVVLDARRVSAELERVAAQTVAMVKDSATQAVFSIDDTLAQQVVDGLFALEPIQMARITHPDGDELGSRMRPLQDDVFRPITDPIFGQVREYRERLTRNANPDLLYGYLDVHYDTAPFARTWLNRALVTFGSGIALALILGIVLFVVFHLLLTRPLLRIVHSVKKVDPAHPDDRLVSIPEGHRADELGLWVNATNNLLVAIGDTQKKHREAEDRVTQLARYDTLTGLPSRDAFIEELQSAIEQARKKHGALALTVCGIDDFKSVNEQCGFRTGDTILQTVASRLNANLSSERFSVARLGSDQFVIVEKYLRDGFQAAETAEKVLATVGSPINAGNHRISMTATLGIALFPSDADQADRLLQSAEQTMALAKQSGHNHFQFYVASIDQAIRERKQMEKDLAQALANHEFHLVYQPQINLETQRVIGAEALLRWEHPERGMIPPDDFIPVAEANGSIVGIGQWVLDQACWQAARWASDGLHLRIAVNLSAVQLRQESIVDDILNTLKRHRIPAGRLELEVTETSFMTNLADAVAKLHTLHRAGISIAVDDFGTGYSSLTYLKQMPVQHLKIDKQFIHDLLVNEEDTRIANTIIDLGKSLNLTVVAEGVETAEQEYYLSQRGCALAQGYYFSRPLPPRDFENFVQTFHERIVENNA</sequence>
<dbReference type="PROSITE" id="PS50887">
    <property type="entry name" value="GGDEF"/>
    <property type="match status" value="1"/>
</dbReference>
<dbReference type="CDD" id="cd01949">
    <property type="entry name" value="GGDEF"/>
    <property type="match status" value="1"/>
</dbReference>
<keyword evidence="6" id="KW-1185">Reference proteome</keyword>
<comment type="caution">
    <text evidence="5">The sequence shown here is derived from an EMBL/GenBank/DDBJ whole genome shotgun (WGS) entry which is preliminary data.</text>
</comment>
<dbReference type="NCBIfam" id="TIGR00254">
    <property type="entry name" value="GGDEF"/>
    <property type="match status" value="1"/>
</dbReference>
<dbReference type="InterPro" id="IPR043128">
    <property type="entry name" value="Rev_trsase/Diguanyl_cyclase"/>
</dbReference>
<dbReference type="Proteomes" id="UP000664344">
    <property type="component" value="Unassembled WGS sequence"/>
</dbReference>
<evidence type="ECO:0000313" key="5">
    <source>
        <dbReference type="EMBL" id="MBN7769645.1"/>
    </source>
</evidence>
<dbReference type="InterPro" id="IPR052155">
    <property type="entry name" value="Biofilm_reg_signaling"/>
</dbReference>
<keyword evidence="2" id="KW-1133">Transmembrane helix</keyword>
<dbReference type="PROSITE" id="PS50883">
    <property type="entry name" value="EAL"/>
    <property type="match status" value="1"/>
</dbReference>
<feature type="coiled-coil region" evidence="1">
    <location>
        <begin position="392"/>
        <end position="444"/>
    </location>
</feature>
<gene>
    <name evidence="5" type="ORF">JYP53_07000</name>
</gene>
<dbReference type="Pfam" id="PF00990">
    <property type="entry name" value="GGDEF"/>
    <property type="match status" value="1"/>
</dbReference>
<dbReference type="PANTHER" id="PTHR44757:SF2">
    <property type="entry name" value="BIOFILM ARCHITECTURE MAINTENANCE PROTEIN MBAA"/>
    <property type="match status" value="1"/>
</dbReference>
<dbReference type="InterPro" id="IPR000160">
    <property type="entry name" value="GGDEF_dom"/>
</dbReference>
<dbReference type="SMART" id="SM00052">
    <property type="entry name" value="EAL"/>
    <property type="match status" value="1"/>
</dbReference>
<dbReference type="InterPro" id="IPR029787">
    <property type="entry name" value="Nucleotide_cyclase"/>
</dbReference>
<dbReference type="Gene3D" id="3.20.20.450">
    <property type="entry name" value="EAL domain"/>
    <property type="match status" value="1"/>
</dbReference>
<name>A0ABS3BE64_9GAMM</name>
<dbReference type="InterPro" id="IPR001633">
    <property type="entry name" value="EAL_dom"/>
</dbReference>
<accession>A0ABS3BE64</accession>
<dbReference type="SMART" id="SM00267">
    <property type="entry name" value="GGDEF"/>
    <property type="match status" value="1"/>
</dbReference>
<feature type="transmembrane region" description="Helical" evidence="2">
    <location>
        <begin position="166"/>
        <end position="191"/>
    </location>
</feature>
<dbReference type="Pfam" id="PF00563">
    <property type="entry name" value="EAL"/>
    <property type="match status" value="1"/>
</dbReference>
<feature type="domain" description="EAL" evidence="3">
    <location>
        <begin position="431"/>
        <end position="684"/>
    </location>
</feature>
<feature type="transmembrane region" description="Helical" evidence="2">
    <location>
        <begin position="21"/>
        <end position="43"/>
    </location>
</feature>
<dbReference type="CDD" id="cd01948">
    <property type="entry name" value="EAL"/>
    <property type="match status" value="1"/>
</dbReference>
<reference evidence="5 6" key="1">
    <citation type="submission" date="2021-02" db="EMBL/GenBank/DDBJ databases">
        <title>PHA producing bacteria isolated from coastal sediment in Guangdong, Shenzhen.</title>
        <authorList>
            <person name="Zheng W."/>
            <person name="Yu S."/>
            <person name="Huang Y."/>
        </authorList>
    </citation>
    <scope>NUCLEOTIDE SEQUENCE [LARGE SCALE GENOMIC DNA]</scope>
    <source>
        <strain evidence="5 6">TN21-5</strain>
    </source>
</reference>
<evidence type="ECO:0000256" key="2">
    <source>
        <dbReference type="SAM" id="Phobius"/>
    </source>
</evidence>
<dbReference type="RefSeq" id="WP_206557080.1">
    <property type="nucleotide sequence ID" value="NZ_JAFKDB010000008.1"/>
</dbReference>
<organism evidence="5 6">
    <name type="scientific">Marinobacter daepoensis</name>
    <dbReference type="NCBI Taxonomy" id="262077"/>
    <lineage>
        <taxon>Bacteria</taxon>
        <taxon>Pseudomonadati</taxon>
        <taxon>Pseudomonadota</taxon>
        <taxon>Gammaproteobacteria</taxon>
        <taxon>Pseudomonadales</taxon>
        <taxon>Marinobacteraceae</taxon>
        <taxon>Marinobacter</taxon>
    </lineage>
</organism>
<evidence type="ECO:0000259" key="4">
    <source>
        <dbReference type="PROSITE" id="PS50887"/>
    </source>
</evidence>
<proteinExistence type="predicted"/>
<keyword evidence="2" id="KW-0472">Membrane</keyword>
<evidence type="ECO:0000256" key="1">
    <source>
        <dbReference type="SAM" id="Coils"/>
    </source>
</evidence>